<dbReference type="Pfam" id="PF07727">
    <property type="entry name" value="RVT_2"/>
    <property type="match status" value="1"/>
</dbReference>
<evidence type="ECO:0000259" key="1">
    <source>
        <dbReference type="Pfam" id="PF07727"/>
    </source>
</evidence>
<organism evidence="2 3">
    <name type="scientific">Stephania yunnanensis</name>
    <dbReference type="NCBI Taxonomy" id="152371"/>
    <lineage>
        <taxon>Eukaryota</taxon>
        <taxon>Viridiplantae</taxon>
        <taxon>Streptophyta</taxon>
        <taxon>Embryophyta</taxon>
        <taxon>Tracheophyta</taxon>
        <taxon>Spermatophyta</taxon>
        <taxon>Magnoliopsida</taxon>
        <taxon>Ranunculales</taxon>
        <taxon>Menispermaceae</taxon>
        <taxon>Menispermoideae</taxon>
        <taxon>Cissampelideae</taxon>
        <taxon>Stephania</taxon>
    </lineage>
</organism>
<dbReference type="SUPFAM" id="SSF56672">
    <property type="entry name" value="DNA/RNA polymerases"/>
    <property type="match status" value="1"/>
</dbReference>
<evidence type="ECO:0000313" key="3">
    <source>
        <dbReference type="Proteomes" id="UP001420932"/>
    </source>
</evidence>
<gene>
    <name evidence="2" type="ORF">Syun_010391</name>
</gene>
<reference evidence="2 3" key="1">
    <citation type="submission" date="2024-01" db="EMBL/GenBank/DDBJ databases">
        <title>Genome assemblies of Stephania.</title>
        <authorList>
            <person name="Yang L."/>
        </authorList>
    </citation>
    <scope>NUCLEOTIDE SEQUENCE [LARGE SCALE GENOMIC DNA]</scope>
    <source>
        <strain evidence="2">YNDBR</strain>
        <tissue evidence="2">Leaf</tissue>
    </source>
</reference>
<dbReference type="CDD" id="cd09272">
    <property type="entry name" value="RNase_HI_RT_Ty1"/>
    <property type="match status" value="1"/>
</dbReference>
<dbReference type="Proteomes" id="UP001420932">
    <property type="component" value="Unassembled WGS sequence"/>
</dbReference>
<proteinExistence type="predicted"/>
<dbReference type="EMBL" id="JBBNAF010000004">
    <property type="protein sequence ID" value="KAK9152082.1"/>
    <property type="molecule type" value="Genomic_DNA"/>
</dbReference>
<accession>A0AAP0KGE9</accession>
<dbReference type="PANTHER" id="PTHR11439">
    <property type="entry name" value="GAG-POL-RELATED RETROTRANSPOSON"/>
    <property type="match status" value="1"/>
</dbReference>
<sequence length="279" mass="31318">MGFVDTSQPNAVCKLHKALYGLRQALRAWFDQLKSTLLSRGFHNSKADSSLFIFHHEQVVLYVLVYVDDIIITGSNQTFIQSFIDKLNGKFALKDIGDLNLFLGMEAHRTAKGLNLTQTAYIQQLLQKGGMSHAKPIATHFAVGKLLYKDGSASFHDKTLYRSLLGGLQYLLNTQPDIAYIVNILSQFQQSPTVLHWQALKRVLRYLKGTTDLGLWFKPSSALFLTGYSDADWVASVDDRKFVAGYAVFLGSNLISWQSKKQQVVARSSTESEYRALAQ</sequence>
<dbReference type="InterPro" id="IPR043502">
    <property type="entry name" value="DNA/RNA_pol_sf"/>
</dbReference>
<evidence type="ECO:0000313" key="2">
    <source>
        <dbReference type="EMBL" id="KAK9152082.1"/>
    </source>
</evidence>
<dbReference type="PANTHER" id="PTHR11439:SF455">
    <property type="entry name" value="RLK (RECEPTOR-LIKE PROTEIN KINASE) 8, PUTATIVE-RELATED"/>
    <property type="match status" value="1"/>
</dbReference>
<name>A0AAP0KGE9_9MAGN</name>
<dbReference type="AlphaFoldDB" id="A0AAP0KGE9"/>
<keyword evidence="3" id="KW-1185">Reference proteome</keyword>
<comment type="caution">
    <text evidence="2">The sequence shown here is derived from an EMBL/GenBank/DDBJ whole genome shotgun (WGS) entry which is preliminary data.</text>
</comment>
<protein>
    <recommendedName>
        <fullName evidence="1">Reverse transcriptase Ty1/copia-type domain-containing protein</fullName>
    </recommendedName>
</protein>
<feature type="domain" description="Reverse transcriptase Ty1/copia-type" evidence="1">
    <location>
        <begin position="2"/>
        <end position="139"/>
    </location>
</feature>
<dbReference type="InterPro" id="IPR013103">
    <property type="entry name" value="RVT_2"/>
</dbReference>